<dbReference type="Proteomes" id="UP000887565">
    <property type="component" value="Unplaced"/>
</dbReference>
<dbReference type="AlphaFoldDB" id="A0A915L8M4"/>
<sequence length="128" mass="15123">MPYLDRSRRHLFIFVEEQFLNSAEQMSSVKAENNTIAIQTNKSKIMMMMINTKHWVVNFLSTLTQMMPLNIHYLEAFYEKQTIRSPNLADLTIGRQVRTDAMLRWTPKWDRTELTSQEKNEIFTASSC</sequence>
<dbReference type="WBParaSite" id="nRc.2.0.1.t47172-RA">
    <property type="protein sequence ID" value="nRc.2.0.1.t47172-RA"/>
    <property type="gene ID" value="nRc.2.0.1.g47172"/>
</dbReference>
<evidence type="ECO:0000313" key="2">
    <source>
        <dbReference type="WBParaSite" id="nRc.2.0.1.t47172-RA"/>
    </source>
</evidence>
<keyword evidence="1" id="KW-1185">Reference proteome</keyword>
<reference evidence="2" key="1">
    <citation type="submission" date="2022-11" db="UniProtKB">
        <authorList>
            <consortium name="WormBaseParasite"/>
        </authorList>
    </citation>
    <scope>IDENTIFICATION</scope>
</reference>
<name>A0A915L8M4_ROMCU</name>
<evidence type="ECO:0000313" key="1">
    <source>
        <dbReference type="Proteomes" id="UP000887565"/>
    </source>
</evidence>
<accession>A0A915L8M4</accession>
<protein>
    <submittedName>
        <fullName evidence="2">Uncharacterized protein</fullName>
    </submittedName>
</protein>
<organism evidence="1 2">
    <name type="scientific">Romanomermis culicivorax</name>
    <name type="common">Nematode worm</name>
    <dbReference type="NCBI Taxonomy" id="13658"/>
    <lineage>
        <taxon>Eukaryota</taxon>
        <taxon>Metazoa</taxon>
        <taxon>Ecdysozoa</taxon>
        <taxon>Nematoda</taxon>
        <taxon>Enoplea</taxon>
        <taxon>Dorylaimia</taxon>
        <taxon>Mermithida</taxon>
        <taxon>Mermithoidea</taxon>
        <taxon>Mermithidae</taxon>
        <taxon>Romanomermis</taxon>
    </lineage>
</organism>
<proteinExistence type="predicted"/>